<dbReference type="EMBL" id="RCIY01000085">
    <property type="protein sequence ID" value="TGG78843.1"/>
    <property type="molecule type" value="Genomic_DNA"/>
</dbReference>
<accession>A0A8H1LBV8</accession>
<feature type="chain" id="PRO_5038820333" description="Secreted protein" evidence="2">
    <location>
        <begin position="31"/>
        <end position="120"/>
    </location>
</feature>
<gene>
    <name evidence="3" type="ORF">D8771_24410</name>
</gene>
<proteinExistence type="predicted"/>
<keyword evidence="2" id="KW-0732">Signal</keyword>
<evidence type="ECO:0000313" key="4">
    <source>
        <dbReference type="Proteomes" id="UP000298111"/>
    </source>
</evidence>
<organism evidence="3 4">
    <name type="scientific">Streptomyces albus</name>
    <dbReference type="NCBI Taxonomy" id="1888"/>
    <lineage>
        <taxon>Bacteria</taxon>
        <taxon>Bacillati</taxon>
        <taxon>Actinomycetota</taxon>
        <taxon>Actinomycetes</taxon>
        <taxon>Kitasatosporales</taxon>
        <taxon>Streptomycetaceae</taxon>
        <taxon>Streptomyces</taxon>
    </lineage>
</organism>
<name>A0A8H1LBV8_9ACTN</name>
<dbReference type="AlphaFoldDB" id="A0A8H1LBV8"/>
<comment type="caution">
    <text evidence="3">The sequence shown here is derived from an EMBL/GenBank/DDBJ whole genome shotgun (WGS) entry which is preliminary data.</text>
</comment>
<dbReference type="Proteomes" id="UP000298111">
    <property type="component" value="Unassembled WGS sequence"/>
</dbReference>
<evidence type="ECO:0008006" key="5">
    <source>
        <dbReference type="Google" id="ProtNLM"/>
    </source>
</evidence>
<dbReference type="RefSeq" id="WP_030408029.1">
    <property type="nucleotide sequence ID" value="NZ_BBQG01000061.1"/>
</dbReference>
<evidence type="ECO:0000313" key="3">
    <source>
        <dbReference type="EMBL" id="TGG78843.1"/>
    </source>
</evidence>
<evidence type="ECO:0000256" key="2">
    <source>
        <dbReference type="SAM" id="SignalP"/>
    </source>
</evidence>
<evidence type="ECO:0000256" key="1">
    <source>
        <dbReference type="SAM" id="MobiDB-lite"/>
    </source>
</evidence>
<dbReference type="GeneID" id="75184698"/>
<protein>
    <recommendedName>
        <fullName evidence="5">Secreted protein</fullName>
    </recommendedName>
</protein>
<reference evidence="3 4" key="1">
    <citation type="submission" date="2018-10" db="EMBL/GenBank/DDBJ databases">
        <title>Isolation of pseudouridimycin from Streptomyces albus DSM 40763.</title>
        <authorList>
            <person name="Rosenqvist P."/>
            <person name="Metsae-Ketelae M."/>
            <person name="Virta P."/>
        </authorList>
    </citation>
    <scope>NUCLEOTIDE SEQUENCE [LARGE SCALE GENOMIC DNA]</scope>
    <source>
        <strain evidence="3 4">DSM 40763</strain>
    </source>
</reference>
<sequence length="120" mass="12746">MTVVRTAVHAFVLLLALLLAAQGASTSALPASGERAPAAVQFNALSSTPEVEHTAVDLHARRTVRSPAAPPAPGERPTFARSHRAPTHAAHTRPLPRTGSAGMPWSRTVDMPVLHQVFRH</sequence>
<feature type="signal peptide" evidence="2">
    <location>
        <begin position="1"/>
        <end position="30"/>
    </location>
</feature>
<feature type="region of interest" description="Disordered" evidence="1">
    <location>
        <begin position="60"/>
        <end position="106"/>
    </location>
</feature>